<dbReference type="WBParaSite" id="ASIM_0001692901-mRNA-1">
    <property type="protein sequence ID" value="ASIM_0001692901-mRNA-1"/>
    <property type="gene ID" value="ASIM_0001692901"/>
</dbReference>
<reference evidence="2 3" key="2">
    <citation type="submission" date="2018-11" db="EMBL/GenBank/DDBJ databases">
        <authorList>
            <consortium name="Pathogen Informatics"/>
        </authorList>
    </citation>
    <scope>NUCLEOTIDE SEQUENCE [LARGE SCALE GENOMIC DNA]</scope>
</reference>
<gene>
    <name evidence="2" type="ORF">ASIM_LOCUS16336</name>
</gene>
<keyword evidence="3" id="KW-1185">Reference proteome</keyword>
<sequence>MNQCEFVDEHEESPVVLKNAFAEEDRTSLQAFDDGGEDDCASCMNIILSTSSEDLTLRPTRSILKKSKETSSCEVKARSSRSKSVTFSMPDETPPRKRKERNPIRKESFCTSFGWDQFLMTRENVRPVQLSVKVVRSESNLPHWITYLQLNQRKRINQMERPKRSDLKQSSESGRFFTYRSHSLNSPSKGGAPFSVTQYRHYDHPFWISSYGEDLSRRSSLSF</sequence>
<dbReference type="OrthoDB" id="10600017at2759"/>
<dbReference type="EMBL" id="UYRR01032998">
    <property type="protein sequence ID" value="VDK57482.1"/>
    <property type="molecule type" value="Genomic_DNA"/>
</dbReference>
<evidence type="ECO:0000256" key="1">
    <source>
        <dbReference type="SAM" id="MobiDB-lite"/>
    </source>
</evidence>
<organism evidence="4">
    <name type="scientific">Anisakis simplex</name>
    <name type="common">Herring worm</name>
    <dbReference type="NCBI Taxonomy" id="6269"/>
    <lineage>
        <taxon>Eukaryota</taxon>
        <taxon>Metazoa</taxon>
        <taxon>Ecdysozoa</taxon>
        <taxon>Nematoda</taxon>
        <taxon>Chromadorea</taxon>
        <taxon>Rhabditida</taxon>
        <taxon>Spirurina</taxon>
        <taxon>Ascaridomorpha</taxon>
        <taxon>Ascaridoidea</taxon>
        <taxon>Anisakidae</taxon>
        <taxon>Anisakis</taxon>
        <taxon>Anisakis simplex complex</taxon>
    </lineage>
</organism>
<dbReference type="AlphaFoldDB" id="A0A0M3K7I8"/>
<feature type="region of interest" description="Disordered" evidence="1">
    <location>
        <begin position="74"/>
        <end position="103"/>
    </location>
</feature>
<reference evidence="4" key="1">
    <citation type="submission" date="2017-02" db="UniProtKB">
        <authorList>
            <consortium name="WormBaseParasite"/>
        </authorList>
    </citation>
    <scope>IDENTIFICATION</scope>
</reference>
<dbReference type="Proteomes" id="UP000267096">
    <property type="component" value="Unassembled WGS sequence"/>
</dbReference>
<evidence type="ECO:0000313" key="4">
    <source>
        <dbReference type="WBParaSite" id="ASIM_0001692901-mRNA-1"/>
    </source>
</evidence>
<evidence type="ECO:0000313" key="2">
    <source>
        <dbReference type="EMBL" id="VDK57482.1"/>
    </source>
</evidence>
<evidence type="ECO:0000313" key="3">
    <source>
        <dbReference type="Proteomes" id="UP000267096"/>
    </source>
</evidence>
<name>A0A0M3K7I8_ANISI</name>
<proteinExistence type="predicted"/>
<protein>
    <submittedName>
        <fullName evidence="2 4">Uncharacterized protein</fullName>
    </submittedName>
</protein>
<accession>A0A0M3K7I8</accession>